<dbReference type="EMBL" id="MN739530">
    <property type="protein sequence ID" value="QHT10887.1"/>
    <property type="molecule type" value="Genomic_DNA"/>
</dbReference>
<organism evidence="1">
    <name type="scientific">viral metagenome</name>
    <dbReference type="NCBI Taxonomy" id="1070528"/>
    <lineage>
        <taxon>unclassified sequences</taxon>
        <taxon>metagenomes</taxon>
        <taxon>organismal metagenomes</taxon>
    </lineage>
</organism>
<reference evidence="1" key="1">
    <citation type="journal article" date="2020" name="Nature">
        <title>Giant virus diversity and host interactions through global metagenomics.</title>
        <authorList>
            <person name="Schulz F."/>
            <person name="Roux S."/>
            <person name="Paez-Espino D."/>
            <person name="Jungbluth S."/>
            <person name="Walsh D.A."/>
            <person name="Denef V.J."/>
            <person name="McMahon K.D."/>
            <person name="Konstantinidis K.T."/>
            <person name="Eloe-Fadrosh E.A."/>
            <person name="Kyrpides N.C."/>
            <person name="Woyke T."/>
        </authorList>
    </citation>
    <scope>NUCLEOTIDE SEQUENCE</scope>
    <source>
        <strain evidence="1">GVMAG-M-3300023174-111</strain>
    </source>
</reference>
<accession>A0A6C0D2Z8</accession>
<evidence type="ECO:0000313" key="1">
    <source>
        <dbReference type="EMBL" id="QHT10887.1"/>
    </source>
</evidence>
<proteinExistence type="predicted"/>
<dbReference type="AlphaFoldDB" id="A0A6C0D2Z8"/>
<name>A0A6C0D2Z8_9ZZZZ</name>
<protein>
    <submittedName>
        <fullName evidence="1">Uncharacterized protein</fullName>
    </submittedName>
</protein>
<sequence length="73" mass="8733">MELEMTDSMDISKIEKPIIRKLLFLSSALEQGWSIKKQDESYIFTKKHENKREVFKENYLENFLVSNFSNKTL</sequence>